<name>A0AAV2PLJ2_MEGNR</name>
<dbReference type="Gene3D" id="3.30.420.10">
    <property type="entry name" value="Ribonuclease H-like superfamily/Ribonuclease H"/>
    <property type="match status" value="1"/>
</dbReference>
<dbReference type="GO" id="GO:0003676">
    <property type="term" value="F:nucleic acid binding"/>
    <property type="evidence" value="ECO:0007669"/>
    <property type="project" value="InterPro"/>
</dbReference>
<dbReference type="Proteomes" id="UP001497623">
    <property type="component" value="Unassembled WGS sequence"/>
</dbReference>
<reference evidence="1 2" key="1">
    <citation type="submission" date="2024-05" db="EMBL/GenBank/DDBJ databases">
        <authorList>
            <person name="Wallberg A."/>
        </authorList>
    </citation>
    <scope>NUCLEOTIDE SEQUENCE [LARGE SCALE GENOMIC DNA]</scope>
</reference>
<feature type="non-terminal residue" evidence="1">
    <location>
        <position position="111"/>
    </location>
</feature>
<keyword evidence="2" id="KW-1185">Reference proteome</keyword>
<protein>
    <recommendedName>
        <fullName evidence="3">Transposase</fullName>
    </recommendedName>
</protein>
<organism evidence="1 2">
    <name type="scientific">Meganyctiphanes norvegica</name>
    <name type="common">Northern krill</name>
    <name type="synonym">Thysanopoda norvegica</name>
    <dbReference type="NCBI Taxonomy" id="48144"/>
    <lineage>
        <taxon>Eukaryota</taxon>
        <taxon>Metazoa</taxon>
        <taxon>Ecdysozoa</taxon>
        <taxon>Arthropoda</taxon>
        <taxon>Crustacea</taxon>
        <taxon>Multicrustacea</taxon>
        <taxon>Malacostraca</taxon>
        <taxon>Eumalacostraca</taxon>
        <taxon>Eucarida</taxon>
        <taxon>Euphausiacea</taxon>
        <taxon>Euphausiidae</taxon>
        <taxon>Meganyctiphanes</taxon>
    </lineage>
</organism>
<sequence length="111" mass="13161">HRDLLCKWWCAWKKPLETRRQMTNRIKFAKGRNGWSVSKWKTVLWSDEAIFTVTSNGSGKVRRHLGSDTLDRKYTCATVKRPDKIMLWGCFRYYSLDKLIVSPKNETVHQN</sequence>
<evidence type="ECO:0000313" key="2">
    <source>
        <dbReference type="Proteomes" id="UP001497623"/>
    </source>
</evidence>
<gene>
    <name evidence="1" type="ORF">MNOR_LOCUS1364</name>
</gene>
<evidence type="ECO:0000313" key="1">
    <source>
        <dbReference type="EMBL" id="CAL4060436.1"/>
    </source>
</evidence>
<dbReference type="InterPro" id="IPR036397">
    <property type="entry name" value="RNaseH_sf"/>
</dbReference>
<dbReference type="AlphaFoldDB" id="A0AAV2PLJ2"/>
<accession>A0AAV2PLJ2</accession>
<proteinExistence type="predicted"/>
<evidence type="ECO:0008006" key="3">
    <source>
        <dbReference type="Google" id="ProtNLM"/>
    </source>
</evidence>
<comment type="caution">
    <text evidence="1">The sequence shown here is derived from an EMBL/GenBank/DDBJ whole genome shotgun (WGS) entry which is preliminary data.</text>
</comment>
<feature type="non-terminal residue" evidence="1">
    <location>
        <position position="1"/>
    </location>
</feature>
<dbReference type="EMBL" id="CAXKWB010000362">
    <property type="protein sequence ID" value="CAL4060436.1"/>
    <property type="molecule type" value="Genomic_DNA"/>
</dbReference>